<dbReference type="SMART" id="SM00546">
    <property type="entry name" value="CUE"/>
    <property type="match status" value="1"/>
</dbReference>
<dbReference type="PROSITE" id="PS51140">
    <property type="entry name" value="CUE"/>
    <property type="match status" value="1"/>
</dbReference>
<feature type="region of interest" description="Disordered" evidence="1">
    <location>
        <begin position="179"/>
        <end position="203"/>
    </location>
</feature>
<dbReference type="EnsemblMetazoa" id="XM_022811366">
    <property type="protein sequence ID" value="XP_022667101"/>
    <property type="gene ID" value="LOC111252837"/>
</dbReference>
<feature type="compositionally biased region" description="Gly residues" evidence="1">
    <location>
        <begin position="179"/>
        <end position="189"/>
    </location>
</feature>
<evidence type="ECO:0000256" key="1">
    <source>
        <dbReference type="SAM" id="MobiDB-lite"/>
    </source>
</evidence>
<dbReference type="FunCoup" id="A0A7M7KQ73">
    <property type="interactions" value="76"/>
</dbReference>
<dbReference type="InParanoid" id="A0A7M7KQ73"/>
<dbReference type="GeneID" id="111252837"/>
<proteinExistence type="predicted"/>
<protein>
    <recommendedName>
        <fullName evidence="2">CUE domain-containing protein</fullName>
    </recommendedName>
</protein>
<dbReference type="SUPFAM" id="SSF46934">
    <property type="entry name" value="UBA-like"/>
    <property type="match status" value="1"/>
</dbReference>
<feature type="compositionally biased region" description="Polar residues" evidence="1">
    <location>
        <begin position="121"/>
        <end position="131"/>
    </location>
</feature>
<dbReference type="CDD" id="cd14366">
    <property type="entry name" value="CUE_CUED1"/>
    <property type="match status" value="1"/>
</dbReference>
<dbReference type="InterPro" id="IPR040192">
    <property type="entry name" value="CUEDC1"/>
</dbReference>
<reference evidence="3" key="1">
    <citation type="submission" date="2021-01" db="UniProtKB">
        <authorList>
            <consortium name="EnsemblMetazoa"/>
        </authorList>
    </citation>
    <scope>IDENTIFICATION</scope>
</reference>
<sequence>MMEGGGRGSGSGVRRTSDTGVGGGGVSPLRGPPAAAPADATQLEFHQAMKDFQTMFPVMDPDVIEAVLRANNGTVDATIDQLLAMSTDVENERLRSQLEAQEPPASAVEGQASAGDGNGGSLHQSRQQSPVRSPGLSSLDLDSRRSKHALRDLKNWNPPLLGPLPKSFLRLDGAGSGIASGATASGGSGEPSPGGPADPELAQFLEDERMAIFLQNEEFMRELRRNKDFMSSLDSGQAGGHKGDDSQAHMHDDAVFREKLKSMGKVSKRKFAQMARLFQRTGAMATGSKGGSKFKHINPLPSRDKLLLGDEPTSDGEEPETPKLKNPL</sequence>
<accession>A0A7M7KQ73</accession>
<dbReference type="RefSeq" id="XP_022667101.1">
    <property type="nucleotide sequence ID" value="XM_022811366.1"/>
</dbReference>
<dbReference type="PANTHER" id="PTHR13467">
    <property type="entry name" value="CUE DOMAIN CONTAINING PROTEIN 1"/>
    <property type="match status" value="1"/>
</dbReference>
<feature type="region of interest" description="Disordered" evidence="1">
    <location>
        <begin position="93"/>
        <end position="140"/>
    </location>
</feature>
<dbReference type="EnsemblMetazoa" id="XM_022811365">
    <property type="protein sequence ID" value="XP_022667100"/>
    <property type="gene ID" value="LOC111252837"/>
</dbReference>
<feature type="region of interest" description="Disordered" evidence="1">
    <location>
        <begin position="282"/>
        <end position="328"/>
    </location>
</feature>
<dbReference type="KEGG" id="vde:111252837"/>
<evidence type="ECO:0000259" key="2">
    <source>
        <dbReference type="PROSITE" id="PS51140"/>
    </source>
</evidence>
<dbReference type="Proteomes" id="UP000594260">
    <property type="component" value="Unplaced"/>
</dbReference>
<dbReference type="OrthoDB" id="6512770at2759"/>
<feature type="compositionally biased region" description="Basic and acidic residues" evidence="1">
    <location>
        <begin position="241"/>
        <end position="251"/>
    </location>
</feature>
<dbReference type="RefSeq" id="XP_022667100.1">
    <property type="nucleotide sequence ID" value="XM_022811365.1"/>
</dbReference>
<evidence type="ECO:0000313" key="4">
    <source>
        <dbReference type="Proteomes" id="UP000594260"/>
    </source>
</evidence>
<feature type="compositionally biased region" description="Gly residues" evidence="1">
    <location>
        <begin position="1"/>
        <end position="11"/>
    </location>
</feature>
<dbReference type="Pfam" id="PF02845">
    <property type="entry name" value="CUE"/>
    <property type="match status" value="1"/>
</dbReference>
<evidence type="ECO:0000313" key="3">
    <source>
        <dbReference type="EnsemblMetazoa" id="XP_022667100"/>
    </source>
</evidence>
<dbReference type="InterPro" id="IPR040195">
    <property type="entry name" value="CUE_CUED1"/>
</dbReference>
<feature type="domain" description="CUE" evidence="2">
    <location>
        <begin position="44"/>
        <end position="87"/>
    </location>
</feature>
<dbReference type="OMA" id="WQRGGNK"/>
<keyword evidence="4" id="KW-1185">Reference proteome</keyword>
<feature type="region of interest" description="Disordered" evidence="1">
    <location>
        <begin position="230"/>
        <end position="251"/>
    </location>
</feature>
<dbReference type="AlphaFoldDB" id="A0A7M7KQ73"/>
<dbReference type="PANTHER" id="PTHR13467:SF3">
    <property type="entry name" value="CUE DOMAIN-CONTAINING PROTEIN 1"/>
    <property type="match status" value="1"/>
</dbReference>
<dbReference type="Gene3D" id="1.10.8.10">
    <property type="entry name" value="DNA helicase RuvA subunit, C-terminal domain"/>
    <property type="match status" value="1"/>
</dbReference>
<dbReference type="InterPro" id="IPR003892">
    <property type="entry name" value="CUE"/>
</dbReference>
<dbReference type="InterPro" id="IPR009060">
    <property type="entry name" value="UBA-like_sf"/>
</dbReference>
<name>A0A7M7KQ73_VARDE</name>
<organism evidence="3 4">
    <name type="scientific">Varroa destructor</name>
    <name type="common">Honeybee mite</name>
    <dbReference type="NCBI Taxonomy" id="109461"/>
    <lineage>
        <taxon>Eukaryota</taxon>
        <taxon>Metazoa</taxon>
        <taxon>Ecdysozoa</taxon>
        <taxon>Arthropoda</taxon>
        <taxon>Chelicerata</taxon>
        <taxon>Arachnida</taxon>
        <taxon>Acari</taxon>
        <taxon>Parasitiformes</taxon>
        <taxon>Mesostigmata</taxon>
        <taxon>Gamasina</taxon>
        <taxon>Dermanyssoidea</taxon>
        <taxon>Varroidae</taxon>
        <taxon>Varroa</taxon>
    </lineage>
</organism>
<feature type="region of interest" description="Disordered" evidence="1">
    <location>
        <begin position="1"/>
        <end position="39"/>
    </location>
</feature>
<dbReference type="GO" id="GO:0043130">
    <property type="term" value="F:ubiquitin binding"/>
    <property type="evidence" value="ECO:0007669"/>
    <property type="project" value="InterPro"/>
</dbReference>